<proteinExistence type="predicted"/>
<reference evidence="2" key="2">
    <citation type="submission" date="2022-09" db="EMBL/GenBank/DDBJ databases">
        <title>Aerococcus urinae taxonomy study.</title>
        <authorList>
            <person name="Christensen J."/>
            <person name="Senneby E."/>
        </authorList>
    </citation>
    <scope>NUCLEOTIDE SEQUENCE</scope>
    <source>
        <strain evidence="2">NLD-066-U95</strain>
    </source>
</reference>
<accession>A0A0X8FEZ6</accession>
<evidence type="ECO:0000313" key="4">
    <source>
        <dbReference type="Proteomes" id="UP000594771"/>
    </source>
</evidence>
<dbReference type="InterPro" id="IPR036779">
    <property type="entry name" value="LysM_dom_sf"/>
</dbReference>
<dbReference type="Proteomes" id="UP000594771">
    <property type="component" value="Chromosome"/>
</dbReference>
<dbReference type="EMBL" id="JAOTML010000011">
    <property type="protein sequence ID" value="MCY3054009.1"/>
    <property type="molecule type" value="Genomic_DNA"/>
</dbReference>
<dbReference type="EMBL" id="CP065662">
    <property type="protein sequence ID" value="QPS02235.1"/>
    <property type="molecule type" value="Genomic_DNA"/>
</dbReference>
<dbReference type="RefSeq" id="WP_060778528.1">
    <property type="nucleotide sequence ID" value="NZ_CAJHLF010000005.1"/>
</dbReference>
<evidence type="ECO:0000313" key="3">
    <source>
        <dbReference type="EMBL" id="QPS02235.1"/>
    </source>
</evidence>
<dbReference type="Gene3D" id="3.10.350.10">
    <property type="entry name" value="LysM domain"/>
    <property type="match status" value="1"/>
</dbReference>
<evidence type="ECO:0000313" key="5">
    <source>
        <dbReference type="Proteomes" id="UP001069145"/>
    </source>
</evidence>
<dbReference type="KEGG" id="aun:AWM73_06015"/>
<dbReference type="Proteomes" id="UP001069145">
    <property type="component" value="Unassembled WGS sequence"/>
</dbReference>
<dbReference type="AlphaFoldDB" id="A0A0X8FEZ6"/>
<dbReference type="GeneID" id="35767060"/>
<dbReference type="OrthoDB" id="2136545at2"/>
<feature type="region of interest" description="Disordered" evidence="1">
    <location>
        <begin position="1"/>
        <end position="25"/>
    </location>
</feature>
<protein>
    <submittedName>
        <fullName evidence="3">LysM peptidoglycan-binding domain-containing protein</fullName>
    </submittedName>
</protein>
<name>A0A0X8FEZ6_9LACT</name>
<organism evidence="3 4">
    <name type="scientific">Aerococcus urinae</name>
    <dbReference type="NCBI Taxonomy" id="1376"/>
    <lineage>
        <taxon>Bacteria</taxon>
        <taxon>Bacillati</taxon>
        <taxon>Bacillota</taxon>
        <taxon>Bacilli</taxon>
        <taxon>Lactobacillales</taxon>
        <taxon>Aerococcaceae</taxon>
        <taxon>Aerococcus</taxon>
    </lineage>
</organism>
<feature type="compositionally biased region" description="Basic and acidic residues" evidence="1">
    <location>
        <begin position="111"/>
        <end position="133"/>
    </location>
</feature>
<feature type="compositionally biased region" description="Basic residues" evidence="1">
    <location>
        <begin position="8"/>
        <end position="20"/>
    </location>
</feature>
<keyword evidence="5" id="KW-1185">Reference proteome</keyword>
<reference evidence="3 4" key="1">
    <citation type="submission" date="2020-12" db="EMBL/GenBank/DDBJ databases">
        <title>FDA dAtabase for Regulatory Grade micrObial Sequences (FDA-ARGOS): Supporting development and validation of Infectious Disease Dx tests.</title>
        <authorList>
            <person name="Sproer C."/>
            <person name="Gronow S."/>
            <person name="Severitt S."/>
            <person name="Schroder I."/>
            <person name="Tallon L."/>
            <person name="Sadzewicz L."/>
            <person name="Zhao X."/>
            <person name="Boylan J."/>
            <person name="Ott S."/>
            <person name="Bowen H."/>
            <person name="Vavikolanu K."/>
            <person name="Mehta A."/>
            <person name="Aluvathingal J."/>
            <person name="Nadendla S."/>
            <person name="Lowell S."/>
            <person name="Myers T."/>
            <person name="Yan Y."/>
            <person name="Sichtig H."/>
        </authorList>
    </citation>
    <scope>NUCLEOTIDE SEQUENCE [LARGE SCALE GENOMIC DNA]</scope>
    <source>
        <strain evidence="3 4">FDAARGOS_911</strain>
    </source>
</reference>
<evidence type="ECO:0000256" key="1">
    <source>
        <dbReference type="SAM" id="MobiDB-lite"/>
    </source>
</evidence>
<evidence type="ECO:0000313" key="2">
    <source>
        <dbReference type="EMBL" id="MCY3054009.1"/>
    </source>
</evidence>
<gene>
    <name evidence="3" type="ORF">I6G68_04025</name>
    <name evidence="2" type="ORF">ODY43_08460</name>
</gene>
<sequence>MTPADKKKTSKSNKKVGNKKSHAEKVAKVQDRALEAMLKEPFKEKTVTDIQKEMKRQQRYGLKVYVSQWGDTLSQLAQATKKDVMQLIDENDLEYEDRLNTGTVLKNLWSVKEEPDQEKAEAPENNEKGRPSEEEPASSKPQVRLLDQGAQTKQNLEPSRDQENEGGLTMSSNHAKESEKDMNDQSFLDIVNSERDHYGLVPLKTVDHNHAFLIRAFSDQSLIYSYQDPSGRVVTELAFLLKGQNKPLTEEEVFHLFSRQALFYQQMLQGLYRYQDFDLTYDKVNKTCQLYYVLLTETQTN</sequence>
<feature type="region of interest" description="Disordered" evidence="1">
    <location>
        <begin position="110"/>
        <end position="182"/>
    </location>
</feature>